<dbReference type="Proteomes" id="UP000181956">
    <property type="component" value="Chromosome I"/>
</dbReference>
<accession>A0A1H1ZHC3</accession>
<evidence type="ECO:0000256" key="1">
    <source>
        <dbReference type="SAM" id="MobiDB-lite"/>
    </source>
</evidence>
<proteinExistence type="predicted"/>
<reference evidence="3" key="1">
    <citation type="submission" date="2016-10" db="EMBL/GenBank/DDBJ databases">
        <authorList>
            <person name="Varghese N."/>
            <person name="Submissions S."/>
        </authorList>
    </citation>
    <scope>NUCLEOTIDE SEQUENCE [LARGE SCALE GENOMIC DNA]</scope>
    <source>
        <strain evidence="3">DSM 21772</strain>
    </source>
</reference>
<feature type="region of interest" description="Disordered" evidence="1">
    <location>
        <begin position="1"/>
        <end position="52"/>
    </location>
</feature>
<dbReference type="STRING" id="412690.SAMN04489834_3462"/>
<protein>
    <submittedName>
        <fullName evidence="2">Uncharacterized protein</fullName>
    </submittedName>
</protein>
<feature type="compositionally biased region" description="Basic residues" evidence="1">
    <location>
        <begin position="34"/>
        <end position="48"/>
    </location>
</feature>
<organism evidence="2 3">
    <name type="scientific">Microterricola viridarii</name>
    <dbReference type="NCBI Taxonomy" id="412690"/>
    <lineage>
        <taxon>Bacteria</taxon>
        <taxon>Bacillati</taxon>
        <taxon>Actinomycetota</taxon>
        <taxon>Actinomycetes</taxon>
        <taxon>Micrococcales</taxon>
        <taxon>Microbacteriaceae</taxon>
        <taxon>Microterricola</taxon>
    </lineage>
</organism>
<evidence type="ECO:0000313" key="3">
    <source>
        <dbReference type="Proteomes" id="UP000181956"/>
    </source>
</evidence>
<sequence length="98" mass="10383">MPEASALPLGSVGNPASNLTRPLASASPRGCALHPHRGGRAHRKHHPVNTRNTTWRAFAAALGGLLAEAYLSGDGSLAESHPPDMYRSHLAQSATWIR</sequence>
<evidence type="ECO:0000313" key="2">
    <source>
        <dbReference type="EMBL" id="SDT33195.1"/>
    </source>
</evidence>
<name>A0A1H1ZHC3_9MICO</name>
<dbReference type="EMBL" id="LT629742">
    <property type="protein sequence ID" value="SDT33195.1"/>
    <property type="molecule type" value="Genomic_DNA"/>
</dbReference>
<gene>
    <name evidence="2" type="ORF">SAMN04489834_3462</name>
</gene>
<dbReference type="AlphaFoldDB" id="A0A1H1ZHC3"/>
<keyword evidence="3" id="KW-1185">Reference proteome</keyword>